<dbReference type="RefSeq" id="WP_187000620.1">
    <property type="nucleotide sequence ID" value="NZ_CP060414.2"/>
</dbReference>
<gene>
    <name evidence="1" type="ORF">H7A79_2681</name>
</gene>
<dbReference type="AlphaFoldDB" id="A0A7H1MAA8"/>
<reference evidence="1" key="1">
    <citation type="submission" date="2024-06" db="EMBL/GenBank/DDBJ databases">
        <title>Complete Genome Sequence of mouse commensal type strain Neisseria musculi.</title>
        <authorList>
            <person name="Thapa E."/>
            <person name="Aluvathingal J."/>
            <person name="Nadendla S."/>
            <person name="Mehta A."/>
            <person name="Tettelin H."/>
            <person name="Weyand N.J."/>
        </authorList>
    </citation>
    <scope>NUCLEOTIDE SEQUENCE</scope>
    <source>
        <strain evidence="1">NW831</strain>
    </source>
</reference>
<protein>
    <submittedName>
        <fullName evidence="1">Uncharacterized protein</fullName>
    </submittedName>
</protein>
<dbReference type="Proteomes" id="UP000516412">
    <property type="component" value="Chromosome"/>
</dbReference>
<evidence type="ECO:0000313" key="1">
    <source>
        <dbReference type="EMBL" id="QNT58573.1"/>
    </source>
</evidence>
<evidence type="ECO:0000313" key="2">
    <source>
        <dbReference type="Proteomes" id="UP000516412"/>
    </source>
</evidence>
<keyword evidence="2" id="KW-1185">Reference proteome</keyword>
<name>A0A7H1MAA8_9NEIS</name>
<dbReference type="KEGG" id="nmus:H7A79_2681"/>
<organism evidence="1 2">
    <name type="scientific">Neisseria musculi</name>
    <dbReference type="NCBI Taxonomy" id="1815583"/>
    <lineage>
        <taxon>Bacteria</taxon>
        <taxon>Pseudomonadati</taxon>
        <taxon>Pseudomonadota</taxon>
        <taxon>Betaproteobacteria</taxon>
        <taxon>Neisseriales</taxon>
        <taxon>Neisseriaceae</taxon>
        <taxon>Neisseria</taxon>
    </lineage>
</organism>
<sequence length="68" mass="7875">MSSVYYTVTPEPELFPKSYIVRIFKDDNPSRTVCFPVCNPLNRVKTVNQACEYGRLAVREIMDRESAE</sequence>
<dbReference type="EMBL" id="CP060414">
    <property type="protein sequence ID" value="QNT58573.1"/>
    <property type="molecule type" value="Genomic_DNA"/>
</dbReference>
<proteinExistence type="predicted"/>
<accession>A0A7H1MAA8</accession>